<dbReference type="AlphaFoldDB" id="A0AA40EIV4"/>
<keyword evidence="3" id="KW-1185">Reference proteome</keyword>
<keyword evidence="1" id="KW-0732">Signal</keyword>
<feature type="signal peptide" evidence="1">
    <location>
        <begin position="1"/>
        <end position="29"/>
    </location>
</feature>
<evidence type="ECO:0000313" key="3">
    <source>
        <dbReference type="Proteomes" id="UP001172155"/>
    </source>
</evidence>
<reference evidence="2" key="1">
    <citation type="submission" date="2023-06" db="EMBL/GenBank/DDBJ databases">
        <title>Genome-scale phylogeny and comparative genomics of the fungal order Sordariales.</title>
        <authorList>
            <consortium name="Lawrence Berkeley National Laboratory"/>
            <person name="Hensen N."/>
            <person name="Bonometti L."/>
            <person name="Westerberg I."/>
            <person name="Brannstrom I.O."/>
            <person name="Guillou S."/>
            <person name="Cros-Aarteil S."/>
            <person name="Calhoun S."/>
            <person name="Haridas S."/>
            <person name="Kuo A."/>
            <person name="Mondo S."/>
            <person name="Pangilinan J."/>
            <person name="Riley R."/>
            <person name="LaButti K."/>
            <person name="Andreopoulos B."/>
            <person name="Lipzen A."/>
            <person name="Chen C."/>
            <person name="Yanf M."/>
            <person name="Daum C."/>
            <person name="Ng V."/>
            <person name="Clum A."/>
            <person name="Steindorff A."/>
            <person name="Ohm R."/>
            <person name="Martin F."/>
            <person name="Silar P."/>
            <person name="Natvig D."/>
            <person name="Lalanne C."/>
            <person name="Gautier V."/>
            <person name="Ament-velasquez S.L."/>
            <person name="Kruys A."/>
            <person name="Hutchinson M.I."/>
            <person name="Powell A.J."/>
            <person name="Barry K."/>
            <person name="Miller A.N."/>
            <person name="Grigoriev I.V."/>
            <person name="Debuchy R."/>
            <person name="Gladieux P."/>
            <person name="Thoren M.H."/>
            <person name="Johannesson H."/>
        </authorList>
    </citation>
    <scope>NUCLEOTIDE SEQUENCE</scope>
    <source>
        <strain evidence="2">SMH3187-1</strain>
    </source>
</reference>
<dbReference type="EMBL" id="JAUKUD010000006">
    <property type="protein sequence ID" value="KAK0740103.1"/>
    <property type="molecule type" value="Genomic_DNA"/>
</dbReference>
<accession>A0AA40EIV4</accession>
<name>A0AA40EIV4_9PEZI</name>
<gene>
    <name evidence="2" type="ORF">B0T18DRAFT_417205</name>
</gene>
<organism evidence="2 3">
    <name type="scientific">Schizothecium vesticola</name>
    <dbReference type="NCBI Taxonomy" id="314040"/>
    <lineage>
        <taxon>Eukaryota</taxon>
        <taxon>Fungi</taxon>
        <taxon>Dikarya</taxon>
        <taxon>Ascomycota</taxon>
        <taxon>Pezizomycotina</taxon>
        <taxon>Sordariomycetes</taxon>
        <taxon>Sordariomycetidae</taxon>
        <taxon>Sordariales</taxon>
        <taxon>Schizotheciaceae</taxon>
        <taxon>Schizothecium</taxon>
    </lineage>
</organism>
<sequence>MMMMFPKASDRLWSVLVASLSTGAGEAEATIPILATEIDIRHLFSPLVVVTSLDLAKSATLGGGGCQQWPGKLTVRAV</sequence>
<protein>
    <recommendedName>
        <fullName evidence="4">Secreted protein</fullName>
    </recommendedName>
</protein>
<evidence type="ECO:0008006" key="4">
    <source>
        <dbReference type="Google" id="ProtNLM"/>
    </source>
</evidence>
<comment type="caution">
    <text evidence="2">The sequence shown here is derived from an EMBL/GenBank/DDBJ whole genome shotgun (WGS) entry which is preliminary data.</text>
</comment>
<evidence type="ECO:0000256" key="1">
    <source>
        <dbReference type="SAM" id="SignalP"/>
    </source>
</evidence>
<proteinExistence type="predicted"/>
<feature type="chain" id="PRO_5041260784" description="Secreted protein" evidence="1">
    <location>
        <begin position="30"/>
        <end position="78"/>
    </location>
</feature>
<dbReference type="Proteomes" id="UP001172155">
    <property type="component" value="Unassembled WGS sequence"/>
</dbReference>
<evidence type="ECO:0000313" key="2">
    <source>
        <dbReference type="EMBL" id="KAK0740103.1"/>
    </source>
</evidence>